<evidence type="ECO:0000256" key="2">
    <source>
        <dbReference type="ARBA" id="ARBA00022980"/>
    </source>
</evidence>
<dbReference type="OrthoDB" id="331606at2759"/>
<sequence length="182" mass="22038">MKTFKIISNIYKKNYISYFWIWDNKIKINRLILIFYNIKFILLYNNIYFFPFLNFKFLLISLFSQSNIIKKLFNLAEKNLNIWFFLKLHLIGVGYKIFYLKNILILMLNYSHIIKLKFLNFTDLNIQIEAANSIILKSINKSILGIFSSIIKLFRMNNNYDKNGIKNIYEYLKLNKLKLIKK</sequence>
<keyword evidence="4" id="KW-0472">Membrane</keyword>
<dbReference type="GO" id="GO:1990904">
    <property type="term" value="C:ribonucleoprotein complex"/>
    <property type="evidence" value="ECO:0007669"/>
    <property type="project" value="UniProtKB-KW"/>
</dbReference>
<evidence type="ECO:0000256" key="4">
    <source>
        <dbReference type="SAM" id="Phobius"/>
    </source>
</evidence>
<dbReference type="GO" id="GO:0005840">
    <property type="term" value="C:ribosome"/>
    <property type="evidence" value="ECO:0007669"/>
    <property type="project" value="UniProtKB-KW"/>
</dbReference>
<name>A0A086J5V1_TOXGO</name>
<dbReference type="VEuPathDB" id="ToxoDB:TGP89_300608"/>
<feature type="transmembrane region" description="Helical" evidence="4">
    <location>
        <begin position="31"/>
        <end position="53"/>
    </location>
</feature>
<protein>
    <submittedName>
        <fullName evidence="5">Putative ribosomal protein L6</fullName>
    </submittedName>
</protein>
<gene>
    <name evidence="5" type="ORF">TGP89_300608</name>
</gene>
<dbReference type="EMBL" id="AEYI02005369">
    <property type="protein sequence ID" value="KFG27519.1"/>
    <property type="molecule type" value="Genomic_DNA"/>
</dbReference>
<keyword evidence="4" id="KW-1133">Transmembrane helix</keyword>
<dbReference type="GO" id="GO:0019843">
    <property type="term" value="F:rRNA binding"/>
    <property type="evidence" value="ECO:0007669"/>
    <property type="project" value="InterPro"/>
</dbReference>
<keyword evidence="2 5" id="KW-0689">Ribosomal protein</keyword>
<comment type="caution">
    <text evidence="5">The sequence shown here is derived from an EMBL/GenBank/DDBJ whole genome shotgun (WGS) entry which is preliminary data.</text>
</comment>
<accession>A0A086J5V1</accession>
<evidence type="ECO:0000256" key="1">
    <source>
        <dbReference type="ARBA" id="ARBA00009356"/>
    </source>
</evidence>
<keyword evidence="3" id="KW-0687">Ribonucleoprotein</keyword>
<dbReference type="PRINTS" id="PR00059">
    <property type="entry name" value="RIBOSOMALL6"/>
</dbReference>
<proteinExistence type="inferred from homology"/>
<keyword evidence="4" id="KW-0812">Transmembrane</keyword>
<dbReference type="InterPro" id="IPR000702">
    <property type="entry name" value="Ribosomal_uL6-like"/>
</dbReference>
<dbReference type="Proteomes" id="UP000028828">
    <property type="component" value="Unassembled WGS sequence"/>
</dbReference>
<dbReference type="Gene3D" id="3.90.930.12">
    <property type="entry name" value="Ribosomal protein L6, alpha-beta domain"/>
    <property type="match status" value="1"/>
</dbReference>
<dbReference type="PIRSF" id="PIRSF002162">
    <property type="entry name" value="Ribosomal_L6"/>
    <property type="match status" value="1"/>
</dbReference>
<dbReference type="InterPro" id="IPR036789">
    <property type="entry name" value="Ribosomal_uL6-like_a/b-dom_sf"/>
</dbReference>
<organism evidence="5 6">
    <name type="scientific">Toxoplasma gondii p89</name>
    <dbReference type="NCBI Taxonomy" id="943119"/>
    <lineage>
        <taxon>Eukaryota</taxon>
        <taxon>Sar</taxon>
        <taxon>Alveolata</taxon>
        <taxon>Apicomplexa</taxon>
        <taxon>Conoidasida</taxon>
        <taxon>Coccidia</taxon>
        <taxon>Eucoccidiorida</taxon>
        <taxon>Eimeriorina</taxon>
        <taxon>Sarcocystidae</taxon>
        <taxon>Toxoplasma</taxon>
    </lineage>
</organism>
<evidence type="ECO:0000313" key="6">
    <source>
        <dbReference type="Proteomes" id="UP000028828"/>
    </source>
</evidence>
<comment type="similarity">
    <text evidence="1">Belongs to the universal ribosomal protein uL6 family.</text>
</comment>
<dbReference type="GO" id="GO:0003735">
    <property type="term" value="F:structural constituent of ribosome"/>
    <property type="evidence" value="ECO:0007669"/>
    <property type="project" value="InterPro"/>
</dbReference>
<dbReference type="InterPro" id="IPR019906">
    <property type="entry name" value="Ribosomal_uL6_bac-type"/>
</dbReference>
<evidence type="ECO:0000256" key="3">
    <source>
        <dbReference type="ARBA" id="ARBA00023274"/>
    </source>
</evidence>
<dbReference type="SUPFAM" id="SSF56053">
    <property type="entry name" value="Ribosomal protein L6"/>
    <property type="match status" value="1"/>
</dbReference>
<evidence type="ECO:0000313" key="5">
    <source>
        <dbReference type="EMBL" id="KFG27519.1"/>
    </source>
</evidence>
<dbReference type="GO" id="GO:0006412">
    <property type="term" value="P:translation"/>
    <property type="evidence" value="ECO:0007669"/>
    <property type="project" value="InterPro"/>
</dbReference>
<dbReference type="AlphaFoldDB" id="A0A086J5V1"/>
<reference evidence="5 6" key="1">
    <citation type="submission" date="2014-03" db="EMBL/GenBank/DDBJ databases">
        <authorList>
            <person name="Sibley D."/>
            <person name="Venepally P."/>
            <person name="Karamycheva S."/>
            <person name="Hadjithomas M."/>
            <person name="Khan A."/>
            <person name="Brunk B."/>
            <person name="Roos D."/>
            <person name="Caler E."/>
            <person name="Lorenzi H."/>
        </authorList>
    </citation>
    <scope>NUCLEOTIDE SEQUENCE [LARGE SCALE GENOMIC DNA]</scope>
    <source>
        <strain evidence="6">p89</strain>
    </source>
</reference>